<evidence type="ECO:0000259" key="1">
    <source>
        <dbReference type="Pfam" id="PF00561"/>
    </source>
</evidence>
<dbReference type="InterPro" id="IPR029058">
    <property type="entry name" value="AB_hydrolase_fold"/>
</dbReference>
<dbReference type="PANTHER" id="PTHR46438:SF11">
    <property type="entry name" value="LIPASE-RELATED"/>
    <property type="match status" value="1"/>
</dbReference>
<dbReference type="PRINTS" id="PR00412">
    <property type="entry name" value="EPOXHYDRLASE"/>
</dbReference>
<gene>
    <name evidence="2" type="ORF">IX84_29595</name>
</gene>
<dbReference type="Proteomes" id="UP000029736">
    <property type="component" value="Unassembled WGS sequence"/>
</dbReference>
<evidence type="ECO:0000313" key="3">
    <source>
        <dbReference type="Proteomes" id="UP000029736"/>
    </source>
</evidence>
<name>A0A098RYH5_9BACT</name>
<organism evidence="2 3">
    <name type="scientific">Phaeodactylibacter xiamenensis</name>
    <dbReference type="NCBI Taxonomy" id="1524460"/>
    <lineage>
        <taxon>Bacteria</taxon>
        <taxon>Pseudomonadati</taxon>
        <taxon>Bacteroidota</taxon>
        <taxon>Saprospiria</taxon>
        <taxon>Saprospirales</taxon>
        <taxon>Haliscomenobacteraceae</taxon>
        <taxon>Phaeodactylibacter</taxon>
    </lineage>
</organism>
<keyword evidence="3" id="KW-1185">Reference proteome</keyword>
<protein>
    <recommendedName>
        <fullName evidence="1">AB hydrolase-1 domain-containing protein</fullName>
    </recommendedName>
</protein>
<reference evidence="2 3" key="1">
    <citation type="journal article" date="2014" name="Int. J. Syst. Evol. Microbiol.">
        <title>Phaeodactylibacter xiamenensis gen. nov., sp. nov., a member of the family Saprospiraceae isolated from the marine alga Phaeodactylum tricornutum.</title>
        <authorList>
            <person name="Chen Z.Jr."/>
            <person name="Lei X."/>
            <person name="Lai Q."/>
            <person name="Li Y."/>
            <person name="Zhang B."/>
            <person name="Zhang J."/>
            <person name="Zhang H."/>
            <person name="Yang L."/>
            <person name="Zheng W."/>
            <person name="Tian Y."/>
            <person name="Yu Z."/>
            <person name="Xu H.Jr."/>
            <person name="Zheng T."/>
        </authorList>
    </citation>
    <scope>NUCLEOTIDE SEQUENCE [LARGE SCALE GENOMIC DNA]</scope>
    <source>
        <strain evidence="2 3">KD52</strain>
    </source>
</reference>
<dbReference type="Pfam" id="PF00561">
    <property type="entry name" value="Abhydrolase_1"/>
    <property type="match status" value="1"/>
</dbReference>
<comment type="caution">
    <text evidence="2">The sequence shown here is derived from an EMBL/GenBank/DDBJ whole genome shotgun (WGS) entry which is preliminary data.</text>
</comment>
<dbReference type="PRINTS" id="PR00111">
    <property type="entry name" value="ABHYDROLASE"/>
</dbReference>
<feature type="domain" description="AB hydrolase-1" evidence="1">
    <location>
        <begin position="61"/>
        <end position="292"/>
    </location>
</feature>
<dbReference type="InterPro" id="IPR000073">
    <property type="entry name" value="AB_hydrolase_1"/>
</dbReference>
<dbReference type="InterPro" id="IPR000639">
    <property type="entry name" value="Epox_hydrolase-like"/>
</dbReference>
<proteinExistence type="predicted"/>
<sequence>MRSMRKWGLAILVAVLALPVIFNYHSEQPVEALRAAYTYPESAFTEVMGMPVHYRSAGEGPVLLLLHGTGATLHTWEGWTAELRDSFRVISVTLPAFGLTGPRPDEDYSIPAYVDFVEAFAKKAGLERFYLAGNSLGGLIAWEYALAHPERVQKLVLLNASGWPRDREMPLAMRLARKPVFRQLLQRITPKALFRKSLREVYANPDRISDTLVDRYFDLFLREGNRRAYVQRLNQSYQPDPDQLSELNIPTFILWGEQDAWIPVADAYRFDEVLPNSQLLIYPDAGHVPMEEWPARTAEDVRSFLQ</sequence>
<dbReference type="GO" id="GO:0003824">
    <property type="term" value="F:catalytic activity"/>
    <property type="evidence" value="ECO:0007669"/>
    <property type="project" value="InterPro"/>
</dbReference>
<dbReference type="EMBL" id="JPOS01000092">
    <property type="protein sequence ID" value="KGE85224.1"/>
    <property type="molecule type" value="Genomic_DNA"/>
</dbReference>
<dbReference type="Gene3D" id="3.40.50.1820">
    <property type="entry name" value="alpha/beta hydrolase"/>
    <property type="match status" value="1"/>
</dbReference>
<dbReference type="PANTHER" id="PTHR46438">
    <property type="entry name" value="ALPHA/BETA-HYDROLASES SUPERFAMILY PROTEIN"/>
    <property type="match status" value="1"/>
</dbReference>
<dbReference type="SUPFAM" id="SSF53474">
    <property type="entry name" value="alpha/beta-Hydrolases"/>
    <property type="match status" value="1"/>
</dbReference>
<dbReference type="STRING" id="1524460.IX84_29595"/>
<evidence type="ECO:0000313" key="2">
    <source>
        <dbReference type="EMBL" id="KGE85224.1"/>
    </source>
</evidence>
<accession>A0A098RYH5</accession>
<dbReference type="AlphaFoldDB" id="A0A098RYH5"/>